<organism evidence="1 2">
    <name type="scientific">Ventosimonas gracilis</name>
    <dbReference type="NCBI Taxonomy" id="1680762"/>
    <lineage>
        <taxon>Bacteria</taxon>
        <taxon>Pseudomonadati</taxon>
        <taxon>Pseudomonadota</taxon>
        <taxon>Gammaproteobacteria</taxon>
        <taxon>Pseudomonadales</taxon>
        <taxon>Ventosimonadaceae</taxon>
        <taxon>Ventosimonas</taxon>
    </lineage>
</organism>
<dbReference type="EMBL" id="LSZO01000113">
    <property type="protein sequence ID" value="KXU38569.1"/>
    <property type="molecule type" value="Genomic_DNA"/>
</dbReference>
<protein>
    <submittedName>
        <fullName evidence="1">Uncharacterized protein</fullName>
    </submittedName>
</protein>
<proteinExistence type="predicted"/>
<evidence type="ECO:0000313" key="2">
    <source>
        <dbReference type="Proteomes" id="UP000072660"/>
    </source>
</evidence>
<comment type="caution">
    <text evidence="1">The sequence shown here is derived from an EMBL/GenBank/DDBJ whole genome shotgun (WGS) entry which is preliminary data.</text>
</comment>
<accession>A0A139SVG9</accession>
<reference evidence="1 2" key="1">
    <citation type="submission" date="2016-02" db="EMBL/GenBank/DDBJ databases">
        <authorList>
            <person name="Wen L."/>
            <person name="He K."/>
            <person name="Yang H."/>
        </authorList>
    </citation>
    <scope>NUCLEOTIDE SEQUENCE [LARGE SCALE GENOMIC DNA]</scope>
    <source>
        <strain evidence="1 2">CV58</strain>
    </source>
</reference>
<gene>
    <name evidence="1" type="ORF">AXE65_00910</name>
</gene>
<dbReference type="AlphaFoldDB" id="A0A139SVG9"/>
<keyword evidence="2" id="KW-1185">Reference proteome</keyword>
<sequence>MSIKANDTRAEWIKIAKFGGIYPGMRNLIARQAHFKRCDTLLAEKYTVSSCCPAPIFTLLLP</sequence>
<dbReference type="Proteomes" id="UP000072660">
    <property type="component" value="Unassembled WGS sequence"/>
</dbReference>
<name>A0A139SVG9_9GAMM</name>
<evidence type="ECO:0000313" key="1">
    <source>
        <dbReference type="EMBL" id="KXU38569.1"/>
    </source>
</evidence>